<dbReference type="Pfam" id="PF25917">
    <property type="entry name" value="BSH_RND"/>
    <property type="match status" value="1"/>
</dbReference>
<dbReference type="GO" id="GO:1990281">
    <property type="term" value="C:efflux pump complex"/>
    <property type="evidence" value="ECO:0007669"/>
    <property type="project" value="TreeGrafter"/>
</dbReference>
<evidence type="ECO:0000256" key="1">
    <source>
        <dbReference type="ARBA" id="ARBA00009477"/>
    </source>
</evidence>
<feature type="domain" description="Multidrug resistance protein MdtA-like barrel-sandwich hybrid" evidence="4">
    <location>
        <begin position="77"/>
        <end position="234"/>
    </location>
</feature>
<name>A0A6P1DPM4_9GAMM</name>
<dbReference type="InterPro" id="IPR058625">
    <property type="entry name" value="MdtA-like_BSH"/>
</dbReference>
<dbReference type="Gene3D" id="2.40.30.170">
    <property type="match status" value="1"/>
</dbReference>
<evidence type="ECO:0000313" key="6">
    <source>
        <dbReference type="Proteomes" id="UP000471640"/>
    </source>
</evidence>
<dbReference type="Gene3D" id="2.40.50.100">
    <property type="match status" value="1"/>
</dbReference>
<dbReference type="GO" id="GO:0015562">
    <property type="term" value="F:efflux transmembrane transporter activity"/>
    <property type="evidence" value="ECO:0007669"/>
    <property type="project" value="TreeGrafter"/>
</dbReference>
<gene>
    <name evidence="5" type="ORF">G3480_04195</name>
</gene>
<dbReference type="Proteomes" id="UP000471640">
    <property type="component" value="Unassembled WGS sequence"/>
</dbReference>
<reference evidence="5 6" key="2">
    <citation type="submission" date="2020-02" db="EMBL/GenBank/DDBJ databases">
        <title>Genome sequences of Thiorhodococcus mannitoliphagus and Thiorhodococcus minor, purple sulfur photosynthetic bacteria in the gammaproteobacterial family, Chromatiaceae.</title>
        <authorList>
            <person name="Aviles F.A."/>
            <person name="Meyer T.E."/>
            <person name="Kyndt J.A."/>
        </authorList>
    </citation>
    <scope>NUCLEOTIDE SEQUENCE [LARGE SCALE GENOMIC DNA]</scope>
    <source>
        <strain evidence="5 6">DSM 18266</strain>
    </source>
</reference>
<feature type="coiled-coil region" evidence="2">
    <location>
        <begin position="117"/>
        <end position="144"/>
    </location>
</feature>
<evidence type="ECO:0000256" key="2">
    <source>
        <dbReference type="SAM" id="Coils"/>
    </source>
</evidence>
<keyword evidence="3" id="KW-0732">Signal</keyword>
<dbReference type="EMBL" id="JAAIJR010000011">
    <property type="protein sequence ID" value="NEX19520.1"/>
    <property type="molecule type" value="Genomic_DNA"/>
</dbReference>
<proteinExistence type="inferred from homology"/>
<dbReference type="InterPro" id="IPR006143">
    <property type="entry name" value="RND_pump_MFP"/>
</dbReference>
<evidence type="ECO:0000313" key="5">
    <source>
        <dbReference type="EMBL" id="NEX19520.1"/>
    </source>
</evidence>
<evidence type="ECO:0000256" key="3">
    <source>
        <dbReference type="SAM" id="SignalP"/>
    </source>
</evidence>
<dbReference type="NCBIfam" id="TIGR01730">
    <property type="entry name" value="RND_mfp"/>
    <property type="match status" value="1"/>
</dbReference>
<feature type="signal peptide" evidence="3">
    <location>
        <begin position="1"/>
        <end position="25"/>
    </location>
</feature>
<dbReference type="PANTHER" id="PTHR30469:SF15">
    <property type="entry name" value="HLYD FAMILY OF SECRETION PROTEINS"/>
    <property type="match status" value="1"/>
</dbReference>
<protein>
    <submittedName>
        <fullName evidence="5">Efflux RND transporter periplasmic adaptor subunit</fullName>
    </submittedName>
</protein>
<dbReference type="RefSeq" id="WP_240905578.1">
    <property type="nucleotide sequence ID" value="NZ_JAAIJR010000011.1"/>
</dbReference>
<comment type="caution">
    <text evidence="5">The sequence shown here is derived from an EMBL/GenBank/DDBJ whole genome shotgun (WGS) entry which is preliminary data.</text>
</comment>
<sequence>MPHRLLIASAIVAAGGASLFGLVAAQEPASPAPEGAPAPVAEMIPPPANESPRWAVVERHNLGGNTTVGGTVVPLEEITFTAQMSGNVEMIAGNEGDFFKRGTTLAELDEAGLRAQRQAALAAIANAQATVRNAEVQYQREREEPSPKQGGNMMSQMMPMPFFGGDRETGVTRGATLHQYRTQIEQAQGAVVTAQAQLREVDAKLEDVKSVAPFDGYITHKHVNPGDTVQPGQPLLSFADMNHLQLQTDVPTRLSAPLTPGFVTKVKLDDPNQTVVMARVAQVFPMADPTRHTVRVKLDLQEGAPAKAGMYAEVLIPQPESDMGSAPAIPISALVYRGGLPMVYVLDAQNRPRLHLLRLGEQYGDRVSVLTGLQGGERVLLNPAEAD</sequence>
<dbReference type="PANTHER" id="PTHR30469">
    <property type="entry name" value="MULTIDRUG RESISTANCE PROTEIN MDTA"/>
    <property type="match status" value="1"/>
</dbReference>
<reference evidence="6" key="1">
    <citation type="journal article" date="2020" name="Microbiol. Resour. Announc.">
        <title>Draft Genome Sequences of Thiorhodococcus mannitoliphagus and Thiorhodococcus minor, Purple Sulfur Photosynthetic Bacteria in the Gammaproteobacterial Family Chromatiaceae.</title>
        <authorList>
            <person name="Aviles F.A."/>
            <person name="Meyer T.E."/>
            <person name="Kyndt J.A."/>
        </authorList>
    </citation>
    <scope>NUCLEOTIDE SEQUENCE [LARGE SCALE GENOMIC DNA]</scope>
    <source>
        <strain evidence="6">DSM 18266</strain>
    </source>
</reference>
<dbReference type="SUPFAM" id="SSF111369">
    <property type="entry name" value="HlyD-like secretion proteins"/>
    <property type="match status" value="2"/>
</dbReference>
<feature type="coiled-coil region" evidence="2">
    <location>
        <begin position="177"/>
        <end position="204"/>
    </location>
</feature>
<comment type="similarity">
    <text evidence="1">Belongs to the membrane fusion protein (MFP) (TC 8.A.1) family.</text>
</comment>
<dbReference type="AlphaFoldDB" id="A0A6P1DPM4"/>
<evidence type="ECO:0000259" key="4">
    <source>
        <dbReference type="Pfam" id="PF25917"/>
    </source>
</evidence>
<keyword evidence="2" id="KW-0175">Coiled coil</keyword>
<dbReference type="Gene3D" id="2.40.420.20">
    <property type="match status" value="1"/>
</dbReference>
<keyword evidence="6" id="KW-1185">Reference proteome</keyword>
<dbReference type="Gene3D" id="1.10.287.470">
    <property type="entry name" value="Helix hairpin bin"/>
    <property type="match status" value="1"/>
</dbReference>
<accession>A0A6P1DPM4</accession>
<feature type="chain" id="PRO_5026706647" evidence="3">
    <location>
        <begin position="26"/>
        <end position="387"/>
    </location>
</feature>
<organism evidence="5 6">
    <name type="scientific">Thiorhodococcus mannitoliphagus</name>
    <dbReference type="NCBI Taxonomy" id="329406"/>
    <lineage>
        <taxon>Bacteria</taxon>
        <taxon>Pseudomonadati</taxon>
        <taxon>Pseudomonadota</taxon>
        <taxon>Gammaproteobacteria</taxon>
        <taxon>Chromatiales</taxon>
        <taxon>Chromatiaceae</taxon>
        <taxon>Thiorhodococcus</taxon>
    </lineage>
</organism>